<accession>A1BFJ7</accession>
<dbReference type="Pfam" id="PF10387">
    <property type="entry name" value="DUF2442"/>
    <property type="match status" value="1"/>
</dbReference>
<evidence type="ECO:0008006" key="3">
    <source>
        <dbReference type="Google" id="ProtNLM"/>
    </source>
</evidence>
<keyword evidence="2" id="KW-1185">Reference proteome</keyword>
<name>A1BFJ7_CHLPD</name>
<organism evidence="1 2">
    <name type="scientific">Chlorobium phaeobacteroides (strain DSM 266 / SMG 266 / 2430)</name>
    <dbReference type="NCBI Taxonomy" id="290317"/>
    <lineage>
        <taxon>Bacteria</taxon>
        <taxon>Pseudomonadati</taxon>
        <taxon>Chlorobiota</taxon>
        <taxon>Chlorobiia</taxon>
        <taxon>Chlorobiales</taxon>
        <taxon>Chlorobiaceae</taxon>
        <taxon>Chlorobium/Pelodictyon group</taxon>
        <taxon>Chlorobium</taxon>
    </lineage>
</organism>
<dbReference type="HOGENOM" id="CLU_2068913_0_0_10"/>
<proteinExistence type="predicted"/>
<dbReference type="InterPro" id="IPR018841">
    <property type="entry name" value="DUF2442"/>
</dbReference>
<dbReference type="SUPFAM" id="SSF143880">
    <property type="entry name" value="NE0471 N-terminal domain-like"/>
    <property type="match status" value="1"/>
</dbReference>
<evidence type="ECO:0000313" key="1">
    <source>
        <dbReference type="EMBL" id="ABL65174.1"/>
    </source>
</evidence>
<gene>
    <name evidence="1" type="ordered locus">Cpha266_1134</name>
</gene>
<dbReference type="AlphaFoldDB" id="A1BFJ7"/>
<dbReference type="Gene3D" id="3.30.2020.10">
    <property type="entry name" value="NE0471-like N-terminal domain"/>
    <property type="match status" value="1"/>
</dbReference>
<reference evidence="1 2" key="1">
    <citation type="submission" date="2006-12" db="EMBL/GenBank/DDBJ databases">
        <title>Complete sequence of Chlorobium phaeobacteroides DSM 266.</title>
        <authorList>
            <consortium name="US DOE Joint Genome Institute"/>
            <person name="Copeland A."/>
            <person name="Lucas S."/>
            <person name="Lapidus A."/>
            <person name="Barry K."/>
            <person name="Detter J.C."/>
            <person name="Glavina del Rio T."/>
            <person name="Hammon N."/>
            <person name="Israni S."/>
            <person name="Pitluck S."/>
            <person name="Goltsman E."/>
            <person name="Schmutz J."/>
            <person name="Larimer F."/>
            <person name="Land M."/>
            <person name="Hauser L."/>
            <person name="Mikhailova N."/>
            <person name="Li T."/>
            <person name="Overmann J."/>
            <person name="Bryant D.A."/>
            <person name="Richardson P."/>
        </authorList>
    </citation>
    <scope>NUCLEOTIDE SEQUENCE [LARGE SCALE GENOMIC DNA]</scope>
    <source>
        <strain evidence="1 2">DSM 266</strain>
    </source>
</reference>
<evidence type="ECO:0000313" key="2">
    <source>
        <dbReference type="Proteomes" id="UP000008701"/>
    </source>
</evidence>
<sequence>MFFLLARIVYTFPQARNANRLTCKRADSIMDCISIIDVRYVKEYQIFLIFNTGKIGDVDLRDLVYKNPISEPLRKPEAFLQLHLDCWPTLAWDSGFDVDPESLYFRATGKSLWETKAS</sequence>
<protein>
    <recommendedName>
        <fullName evidence="3">DUF2442 domain-containing protein</fullName>
    </recommendedName>
</protein>
<dbReference type="InterPro" id="IPR036782">
    <property type="entry name" value="NE0471-like_N"/>
</dbReference>
<dbReference type="EMBL" id="CP000492">
    <property type="protein sequence ID" value="ABL65174.1"/>
    <property type="molecule type" value="Genomic_DNA"/>
</dbReference>
<dbReference type="STRING" id="290317.Cpha266_1134"/>
<dbReference type="KEGG" id="cph:Cpha266_1134"/>
<dbReference type="Proteomes" id="UP000008701">
    <property type="component" value="Chromosome"/>
</dbReference>